<gene>
    <name evidence="1" type="ORF">MOF03_14165</name>
</gene>
<dbReference type="RefSeq" id="WP_188323619.1">
    <property type="nucleotide sequence ID" value="NZ_CP054584.1"/>
</dbReference>
<protein>
    <submittedName>
        <fullName evidence="1">Class III lanthipeptide</fullName>
    </submittedName>
</protein>
<evidence type="ECO:0000313" key="2">
    <source>
        <dbReference type="Proteomes" id="UP001073053"/>
    </source>
</evidence>
<dbReference type="EMBL" id="JALAWA010000008">
    <property type="protein sequence ID" value="MCY9185778.1"/>
    <property type="molecule type" value="Genomic_DNA"/>
</dbReference>
<reference evidence="1" key="1">
    <citation type="submission" date="2022-02" db="EMBL/GenBank/DDBJ databases">
        <title>Crop Bioprotection Bacillus Genome Sequencing.</title>
        <authorList>
            <person name="Dunlap C."/>
        </authorList>
    </citation>
    <scope>NUCLEOTIDE SEQUENCE</scope>
    <source>
        <strain evidence="1">EC49O2N-C10</strain>
    </source>
</reference>
<name>A0A9Q4EMW4_9BACI</name>
<accession>A0A9Q4EMW4</accession>
<organism evidence="1 2">
    <name type="scientific">Bacillus halotolerans</name>
    <dbReference type="NCBI Taxonomy" id="260554"/>
    <lineage>
        <taxon>Bacteria</taxon>
        <taxon>Bacillati</taxon>
        <taxon>Bacillota</taxon>
        <taxon>Bacilli</taxon>
        <taxon>Bacillales</taxon>
        <taxon>Bacillaceae</taxon>
        <taxon>Bacillus</taxon>
    </lineage>
</organism>
<sequence length="39" mass="4379">MKEVLELQQFNEKSEVEPAAWTVTLTTISVTLSTISNHC</sequence>
<dbReference type="Proteomes" id="UP001073053">
    <property type="component" value="Unassembled WGS sequence"/>
</dbReference>
<evidence type="ECO:0000313" key="1">
    <source>
        <dbReference type="EMBL" id="MCY9185778.1"/>
    </source>
</evidence>
<comment type="caution">
    <text evidence="1">The sequence shown here is derived from an EMBL/GenBank/DDBJ whole genome shotgun (WGS) entry which is preliminary data.</text>
</comment>
<dbReference type="AlphaFoldDB" id="A0A9Q4EMW4"/>
<dbReference type="NCBIfam" id="NF038154">
    <property type="entry name" value="lanthi_III_a"/>
    <property type="match status" value="1"/>
</dbReference>
<proteinExistence type="predicted"/>